<dbReference type="Proteomes" id="UP001160334">
    <property type="component" value="Unassembled WGS sequence"/>
</dbReference>
<comment type="caution">
    <text evidence="2">The sequence shown here is derived from an EMBL/GenBank/DDBJ whole genome shotgun (WGS) entry which is preliminary data.</text>
</comment>
<evidence type="ECO:0000313" key="2">
    <source>
        <dbReference type="EMBL" id="MDH6283989.1"/>
    </source>
</evidence>
<name>A0ABT6MKX0_9NOCA</name>
<reference evidence="2 3" key="1">
    <citation type="submission" date="2023-04" db="EMBL/GenBank/DDBJ databases">
        <title>Forest soil microbial communities from Buena Vista Peninsula, Colon Province, Panama.</title>
        <authorList>
            <person name="Bouskill N."/>
        </authorList>
    </citation>
    <scope>NUCLEOTIDE SEQUENCE [LARGE SCALE GENOMIC DNA]</scope>
    <source>
        <strain evidence="2 3">CFH S0262</strain>
    </source>
</reference>
<gene>
    <name evidence="2" type="ORF">M2280_005240</name>
</gene>
<dbReference type="EMBL" id="JARXVC010000017">
    <property type="protein sequence ID" value="MDH6283989.1"/>
    <property type="molecule type" value="Genomic_DNA"/>
</dbReference>
<evidence type="ECO:0000313" key="3">
    <source>
        <dbReference type="Proteomes" id="UP001160334"/>
    </source>
</evidence>
<evidence type="ECO:0008006" key="4">
    <source>
        <dbReference type="Google" id="ProtNLM"/>
    </source>
</evidence>
<feature type="compositionally biased region" description="Basic and acidic residues" evidence="1">
    <location>
        <begin position="15"/>
        <end position="25"/>
    </location>
</feature>
<feature type="region of interest" description="Disordered" evidence="1">
    <location>
        <begin position="1"/>
        <end position="25"/>
    </location>
</feature>
<evidence type="ECO:0000256" key="1">
    <source>
        <dbReference type="SAM" id="MobiDB-lite"/>
    </source>
</evidence>
<accession>A0ABT6MKX0</accession>
<sequence length="127" mass="13462">MATCAGGPAAYPHKTGNEPEPRWEDEEVAKKKDTVTVRIAGEQRAVAWAGGQFAGDPDLVRDAKRLAAINAEVEVAPPGGYGTADDHTRQGAMIAMLGAAKGRGLVIEQDTELWDGILDESSPDTIY</sequence>
<protein>
    <recommendedName>
        <fullName evidence="4">DUF4259 domain-containing protein</fullName>
    </recommendedName>
</protein>
<proteinExistence type="predicted"/>
<organism evidence="2 3">
    <name type="scientific">Prescottella agglutinans</name>
    <dbReference type="NCBI Taxonomy" id="1644129"/>
    <lineage>
        <taxon>Bacteria</taxon>
        <taxon>Bacillati</taxon>
        <taxon>Actinomycetota</taxon>
        <taxon>Actinomycetes</taxon>
        <taxon>Mycobacteriales</taxon>
        <taxon>Nocardiaceae</taxon>
        <taxon>Prescottella</taxon>
    </lineage>
</organism>
<keyword evidence="3" id="KW-1185">Reference proteome</keyword>